<dbReference type="InterPro" id="IPR023997">
    <property type="entry name" value="TonB-dep_OMP_SusC/RagA_CS"/>
</dbReference>
<sequence>MRTKFSGFLTLLLVLIVQLGFAQEKTITGTVLDGDGLPLPGATVQIKGKSIGTQTDFDGKYEITASTGEVLVFTYVGFKTQEITVSNQTTIDVTLSLDAQTLDEVVVVGFGIKKERRELIYNTETVDSEVMNMVQPTTASSGLVGKVAGLQINIQNNGVKPSTQVILRGLTSISASNEAAVVIDGSLTNQNAFDALNPNDIESINVLKGASAAVLYGSSAGNGVLVVTTKKGNKNKKFTVGLNSVATFEEVSYMPEFQTEYGSGWQGDYNPIENTNWGPRFDGTMRQIGPTFSDGSYQSVKYAPIANNLRDFYNTGETYQNTVYFSGGDETSSFYASIGKQSTTGTVPKDTFEKTMFRVNASKTIGNLTLNLNTNYYRDETSVVGSTIGSQDRPLYWFILNTPANIPLSRYSDWRNDFYSSPNGYYNGYYQNPYWALDTNRNNDWTDRFTANLSGSWDPYKWLNVVVRLGLNKVQGHGKEWRAEQTYSTDDMIAFASRPDAVSSFVVDNSSQALTYTADLLATGTFDLNDDFNLKTIVGTTQNTYHYHYNAIQANNLSIPGFYDVSNGTGTPDVVVDEAHTRRYAFLSDITLGYKKWLYANVSARYDYTSTLSKGDNNYLYPGGGISFVLTDAVESLKSDILSFAKLSVNNSTVYNDLSAYRINETYSSSSGFPFGDLAGFALSSQTIDENIKKEKLNTSEITLDLSLFKNRLNVTASAYKIITTDLITAITPSYASGATSYLTNIGELENNGLELSLNGTVLKTQDFSWNLNLNITHQETVVNEISDGVTETAVSTNGSVGVYAVEGEAFPQIKGISYERDDQGRIVIDADTGRPIIGDLKNLGKTTPDYTVGLVSVMKYKGFTLSATLDYRTGHVYYSQLADRMEFTGRSMASVSANRQDFVLPNSVINTGTSDNPVYVENTNIAVTGGLQSYWTDHYNLITENYVFDATAVKLRELALNYSFSPKLLDGTFINKLSLGLVARNLLTWLPKENRFSDPEFNNSNSNAIGIGGYSQSPPTRTFGVNLNVEF</sequence>
<proteinExistence type="inferred from homology"/>
<gene>
    <name evidence="9" type="ORF">NBRC110019_23630</name>
</gene>
<evidence type="ECO:0000256" key="2">
    <source>
        <dbReference type="ARBA" id="ARBA00022448"/>
    </source>
</evidence>
<comment type="caution">
    <text evidence="9">The sequence shown here is derived from an EMBL/GenBank/DDBJ whole genome shotgun (WGS) entry which is preliminary data.</text>
</comment>
<keyword evidence="5 7" id="KW-0472">Membrane</keyword>
<accession>A0A9W6B898</accession>
<dbReference type="RefSeq" id="WP_281755152.1">
    <property type="nucleotide sequence ID" value="NZ_BRVP01000016.1"/>
</dbReference>
<evidence type="ECO:0000313" key="10">
    <source>
        <dbReference type="Proteomes" id="UP001143545"/>
    </source>
</evidence>
<comment type="subcellular location">
    <subcellularLocation>
        <location evidence="1 7">Cell outer membrane</location>
        <topology evidence="1 7">Multi-pass membrane protein</topology>
    </subcellularLocation>
</comment>
<keyword evidence="3 7" id="KW-1134">Transmembrane beta strand</keyword>
<evidence type="ECO:0000259" key="8">
    <source>
        <dbReference type="Pfam" id="PF07715"/>
    </source>
</evidence>
<dbReference type="Gene3D" id="2.60.40.1120">
    <property type="entry name" value="Carboxypeptidase-like, regulatory domain"/>
    <property type="match status" value="1"/>
</dbReference>
<dbReference type="Pfam" id="PF13715">
    <property type="entry name" value="CarbopepD_reg_2"/>
    <property type="match status" value="1"/>
</dbReference>
<evidence type="ECO:0000256" key="4">
    <source>
        <dbReference type="ARBA" id="ARBA00022692"/>
    </source>
</evidence>
<dbReference type="AlphaFoldDB" id="A0A9W6B898"/>
<evidence type="ECO:0000256" key="1">
    <source>
        <dbReference type="ARBA" id="ARBA00004571"/>
    </source>
</evidence>
<dbReference type="Gene3D" id="2.170.130.10">
    <property type="entry name" value="TonB-dependent receptor, plug domain"/>
    <property type="match status" value="1"/>
</dbReference>
<evidence type="ECO:0000313" key="9">
    <source>
        <dbReference type="EMBL" id="GLB53322.1"/>
    </source>
</evidence>
<organism evidence="9 10">
    <name type="scientific">Neptunitalea chrysea</name>
    <dbReference type="NCBI Taxonomy" id="1647581"/>
    <lineage>
        <taxon>Bacteria</taxon>
        <taxon>Pseudomonadati</taxon>
        <taxon>Bacteroidota</taxon>
        <taxon>Flavobacteriia</taxon>
        <taxon>Flavobacteriales</taxon>
        <taxon>Flavobacteriaceae</taxon>
        <taxon>Neptunitalea</taxon>
    </lineage>
</organism>
<dbReference type="SUPFAM" id="SSF49464">
    <property type="entry name" value="Carboxypeptidase regulatory domain-like"/>
    <property type="match status" value="1"/>
</dbReference>
<dbReference type="InterPro" id="IPR037066">
    <property type="entry name" value="Plug_dom_sf"/>
</dbReference>
<dbReference type="InterPro" id="IPR036942">
    <property type="entry name" value="Beta-barrel_TonB_sf"/>
</dbReference>
<dbReference type="InterPro" id="IPR012910">
    <property type="entry name" value="Plug_dom"/>
</dbReference>
<dbReference type="PROSITE" id="PS52016">
    <property type="entry name" value="TONB_DEPENDENT_REC_3"/>
    <property type="match status" value="1"/>
</dbReference>
<evidence type="ECO:0000256" key="7">
    <source>
        <dbReference type="PROSITE-ProRule" id="PRU01360"/>
    </source>
</evidence>
<name>A0A9W6B898_9FLAO</name>
<dbReference type="FunFam" id="2.60.40.1120:FF:000003">
    <property type="entry name" value="Outer membrane protein Omp121"/>
    <property type="match status" value="1"/>
</dbReference>
<dbReference type="SUPFAM" id="SSF56935">
    <property type="entry name" value="Porins"/>
    <property type="match status" value="1"/>
</dbReference>
<evidence type="ECO:0000256" key="3">
    <source>
        <dbReference type="ARBA" id="ARBA00022452"/>
    </source>
</evidence>
<keyword evidence="2 7" id="KW-0813">Transport</keyword>
<dbReference type="NCBIfam" id="TIGR04057">
    <property type="entry name" value="SusC_RagA_signa"/>
    <property type="match status" value="1"/>
</dbReference>
<dbReference type="InterPro" id="IPR039426">
    <property type="entry name" value="TonB-dep_rcpt-like"/>
</dbReference>
<reference evidence="9" key="1">
    <citation type="submission" date="2022-07" db="EMBL/GenBank/DDBJ databases">
        <title>Taxonomy of Novel Oxalotrophic and Methylotrophic Bacteria.</title>
        <authorList>
            <person name="Sahin N."/>
            <person name="Tani A."/>
        </authorList>
    </citation>
    <scope>NUCLEOTIDE SEQUENCE</scope>
    <source>
        <strain evidence="9">AM327</strain>
    </source>
</reference>
<evidence type="ECO:0000256" key="5">
    <source>
        <dbReference type="ARBA" id="ARBA00023136"/>
    </source>
</evidence>
<dbReference type="InterPro" id="IPR008969">
    <property type="entry name" value="CarboxyPept-like_regulatory"/>
</dbReference>
<keyword evidence="4 7" id="KW-0812">Transmembrane</keyword>
<keyword evidence="6 7" id="KW-0998">Cell outer membrane</keyword>
<dbReference type="Gene3D" id="2.40.170.20">
    <property type="entry name" value="TonB-dependent receptor, beta-barrel domain"/>
    <property type="match status" value="1"/>
</dbReference>
<keyword evidence="10" id="KW-1185">Reference proteome</keyword>
<evidence type="ECO:0000256" key="6">
    <source>
        <dbReference type="ARBA" id="ARBA00023237"/>
    </source>
</evidence>
<comment type="similarity">
    <text evidence="7">Belongs to the TonB-dependent receptor family.</text>
</comment>
<protein>
    <submittedName>
        <fullName evidence="9">SusC/RagA family TonB-linked outer membrane protein</fullName>
    </submittedName>
</protein>
<dbReference type="InterPro" id="IPR023996">
    <property type="entry name" value="TonB-dep_OMP_SusC/RagA"/>
</dbReference>
<dbReference type="EMBL" id="BRVP01000016">
    <property type="protein sequence ID" value="GLB53322.1"/>
    <property type="molecule type" value="Genomic_DNA"/>
</dbReference>
<dbReference type="GO" id="GO:0009279">
    <property type="term" value="C:cell outer membrane"/>
    <property type="evidence" value="ECO:0007669"/>
    <property type="project" value="UniProtKB-SubCell"/>
</dbReference>
<dbReference type="Pfam" id="PF07715">
    <property type="entry name" value="Plug"/>
    <property type="match status" value="1"/>
</dbReference>
<feature type="domain" description="TonB-dependent receptor plug" evidence="8">
    <location>
        <begin position="117"/>
        <end position="224"/>
    </location>
</feature>
<dbReference type="NCBIfam" id="TIGR04056">
    <property type="entry name" value="OMP_RagA_SusC"/>
    <property type="match status" value="1"/>
</dbReference>
<dbReference type="Proteomes" id="UP001143545">
    <property type="component" value="Unassembled WGS sequence"/>
</dbReference>